<gene>
    <name evidence="3" type="ORF">J3U87_31970</name>
</gene>
<evidence type="ECO:0000313" key="4">
    <source>
        <dbReference type="Proteomes" id="UP000663929"/>
    </source>
</evidence>
<feature type="domain" description="RapA2 cadherin-like" evidence="2">
    <location>
        <begin position="109"/>
        <end position="176"/>
    </location>
</feature>
<evidence type="ECO:0000259" key="2">
    <source>
        <dbReference type="Pfam" id="PF17803"/>
    </source>
</evidence>
<feature type="domain" description="RapA2 cadherin-like" evidence="2">
    <location>
        <begin position="294"/>
        <end position="355"/>
    </location>
</feature>
<feature type="domain" description="RapA2 cadherin-like" evidence="2">
    <location>
        <begin position="213"/>
        <end position="262"/>
    </location>
</feature>
<dbReference type="KEGG" id="scor:J3U87_31970"/>
<organism evidence="3 4">
    <name type="scientific">Sulfidibacter corallicola</name>
    <dbReference type="NCBI Taxonomy" id="2818388"/>
    <lineage>
        <taxon>Bacteria</taxon>
        <taxon>Pseudomonadati</taxon>
        <taxon>Acidobacteriota</taxon>
        <taxon>Holophagae</taxon>
        <taxon>Acanthopleuribacterales</taxon>
        <taxon>Acanthopleuribacteraceae</taxon>
        <taxon>Sulfidibacter</taxon>
    </lineage>
</organism>
<feature type="domain" description="RapA2 cadherin-like" evidence="2">
    <location>
        <begin position="27"/>
        <end position="82"/>
    </location>
</feature>
<dbReference type="Proteomes" id="UP000663929">
    <property type="component" value="Chromosome"/>
</dbReference>
<proteinExistence type="predicted"/>
<feature type="domain" description="RapA2 cadherin-like" evidence="2">
    <location>
        <begin position="386"/>
        <end position="441"/>
    </location>
</feature>
<name>A0A8A4TL77_SULCO</name>
<dbReference type="InterPro" id="IPR040853">
    <property type="entry name" value="RapA2_cadherin-like"/>
</dbReference>
<sequence>MKSISVFAAALLFAASFSAFAQDGVAAFDDQYTTSWDSVLTVASPGLLANDRAGAGDTLRAFLVAQPQVGRLTLAEDGSFTFEPVANAQGPVTFLYGIENQHGDTSYANGTITVTPGNKPPLAITDYYTVRVPDRLIVPAPGLLGNDIDLDGDTLSVELVDGPDLGTFQLNEDGGFWFEPSPADSGETQIRYRAVDARGGSAEGVAYFTVVSPSAPLAEPDHYEVFVGHRLVMDVLANDQDADGNVLHIVSMSPVSPGYGFVSGGQVIEYICYQEARVTFSYTVSDGVHQSTTTVTIDVTDGDLPPVAVDDLVTVHLGSSVRFNPMANDYDPNEGTVLRMQWAGSPTMGTLVADGEDWIYTPNADAVPGVETLSYGIWDGFNAAYATVTIEIHGPNQAPEVGDDYLEVSVGRIVNSFPVVANDSDPDGDDLTISRYSTNGASYLSLFPSPDRKGFSCQVWRPGTYTVTYWVTDGHLESQGQFVIFAPGPTENIARDDAYTVVQGQSITLNTFANDVYFEHSRFTPPEHTSNVPGALVYTNGDFQYLAYSPFVGDTSFTYTLPGGSTATVTITVLPAE</sequence>
<dbReference type="EMBL" id="CP071793">
    <property type="protein sequence ID" value="QTD50227.1"/>
    <property type="molecule type" value="Genomic_DNA"/>
</dbReference>
<keyword evidence="4" id="KW-1185">Reference proteome</keyword>
<feature type="chain" id="PRO_5035193692" evidence="1">
    <location>
        <begin position="22"/>
        <end position="577"/>
    </location>
</feature>
<keyword evidence="1" id="KW-0732">Signal</keyword>
<dbReference type="NCBIfam" id="NF012211">
    <property type="entry name" value="tand_rpt_95"/>
    <property type="match status" value="2"/>
</dbReference>
<protein>
    <submittedName>
        <fullName evidence="3">Tandem-95 repeat protein</fullName>
    </submittedName>
</protein>
<dbReference type="Pfam" id="PF17803">
    <property type="entry name" value="Cadherin_4"/>
    <property type="match status" value="5"/>
</dbReference>
<reference evidence="3" key="1">
    <citation type="submission" date="2021-03" db="EMBL/GenBank/DDBJ databases">
        <title>Acanthopleuribacteraceae sp. M133.</title>
        <authorList>
            <person name="Wang G."/>
        </authorList>
    </citation>
    <scope>NUCLEOTIDE SEQUENCE</scope>
    <source>
        <strain evidence="3">M133</strain>
    </source>
</reference>
<dbReference type="Pfam" id="PF17963">
    <property type="entry name" value="Big_9"/>
    <property type="match status" value="1"/>
</dbReference>
<dbReference type="RefSeq" id="WP_237379856.1">
    <property type="nucleotide sequence ID" value="NZ_CP071793.1"/>
</dbReference>
<feature type="signal peptide" evidence="1">
    <location>
        <begin position="1"/>
        <end position="21"/>
    </location>
</feature>
<dbReference type="AlphaFoldDB" id="A0A8A4TL77"/>
<evidence type="ECO:0000313" key="3">
    <source>
        <dbReference type="EMBL" id="QTD50227.1"/>
    </source>
</evidence>
<accession>A0A8A4TL77</accession>
<evidence type="ECO:0000256" key="1">
    <source>
        <dbReference type="SAM" id="SignalP"/>
    </source>
</evidence>